<dbReference type="InterPro" id="IPR027417">
    <property type="entry name" value="P-loop_NTPase"/>
</dbReference>
<proteinExistence type="predicted"/>
<organism evidence="2 3">
    <name type="scientific">Nocardia testacea</name>
    <dbReference type="NCBI Taxonomy" id="248551"/>
    <lineage>
        <taxon>Bacteria</taxon>
        <taxon>Bacillati</taxon>
        <taxon>Actinomycetota</taxon>
        <taxon>Actinomycetes</taxon>
        <taxon>Mycobacteriales</taxon>
        <taxon>Nocardiaceae</taxon>
        <taxon>Nocardia</taxon>
    </lineage>
</organism>
<evidence type="ECO:0000313" key="2">
    <source>
        <dbReference type="EMBL" id="MFI2231726.1"/>
    </source>
</evidence>
<dbReference type="Pfam" id="PF05729">
    <property type="entry name" value="NACHT"/>
    <property type="match status" value="1"/>
</dbReference>
<dbReference type="InterPro" id="IPR007111">
    <property type="entry name" value="NACHT_NTPase"/>
</dbReference>
<dbReference type="Proteomes" id="UP001611494">
    <property type="component" value="Unassembled WGS sequence"/>
</dbReference>
<dbReference type="EMBL" id="JBIRYL010000004">
    <property type="protein sequence ID" value="MFI2231726.1"/>
    <property type="molecule type" value="Genomic_DNA"/>
</dbReference>
<dbReference type="Gene3D" id="3.40.50.300">
    <property type="entry name" value="P-loop containing nucleotide triphosphate hydrolases"/>
    <property type="match status" value="1"/>
</dbReference>
<name>A0ABW7VZR1_9NOCA</name>
<sequence>MAGGRPNSKRKPRSELMELALCFRGALEGSEFASIRAAWKVYQPSAPAVGTTEQNLYDLFGAYAPVPYPVAQHLGEFLGLAPHRVARHWHLAEKQRGRDLMRQRRNAPRPANELQWYDLPIPEEWLQELLGSQVAAAERFPYDLLDVRKPALSEVFVEQDVMPRAAEGLNGRAQLARNKAPASTLAEALASNEHLFITGNAGAGKTTVGQHLVHQLAQWWLRENDVEVPWCPEVVVPMRISARDLHPGRSWYQRLSDAAVRAGGLLSPVHPERFGSKPHGARWLVNVDGLDEVASPLQRAEILRTLAQVMKQTTSCRLVITSRPLVQDELAPLASIPGVGFYALRGFEGDRLQQFAARWFAAQGHENPVERAEGFLTGVADAGLGEILHTPLLTTIAAIIYDRTHGEPLPRGRVALYEAFLRELRHARAGASETLKGFEQRWAERGLVEVARWILAHQDDLLVELAWSHIRSDLPRPLLVKAIRWVHSHIPAPLHWPDLAESELGYVMALTGVLTFDGNDLNFLHRSFAEFIAAQAEAATIPSDFPGLGGWSDAIANAAERNRILFTFALWARREGNNVAVIVRHLLGGDSQHRLMALRLVTAGVPLGETMEAAVIDRLTDLTDDDTRRPRITSVNELSAETLRELSLIRGNTRLTTRLRAIASTVGVGTTTRIGAAMACAQLESVQTGVDLINEIAAAGHAGVLLDCYEALEELIPDETALLIGILRRALEDPSISSWQKIRTAERLADLGYTEGLVELARHLVAGPQQNGDVLERAGQLWLELVPETGADDIIATIRGRDWNEPWAAKAFAKVLIEAGRCDEAIPFATIVFNRSVNDDDMDELVGVWVDQAGEAGADAVLAILGDNYPWNGDIRPGLARVLVQRGFIGQALDIARMALADDRRDARDRNGEAIEVVVDALGADSGPEVLQWIQTVDTTFDEHLRIMKRLAQRGAASEVTHRIARHVLHHPVSSTTAFREAAEILLQSVGDAAWSEILKAVDARPFGGMSLRVALLPFLSSHERREAVAEIVREVMADPGVTVDEIREVVRAVAATQSDRVASAVAIEATNQVVLGAEQLAELADHLIADGLTAPAVSLRCRILEDPKASVVSRWRALEKLIDAGEQVRAEVALGRAVGRTRNAQELVTLRKLLAWVQVDIAPTPHTQQCQPYDF</sequence>
<dbReference type="RefSeq" id="WP_397063049.1">
    <property type="nucleotide sequence ID" value="NZ_JBIRYL010000004.1"/>
</dbReference>
<dbReference type="SUPFAM" id="SSF52540">
    <property type="entry name" value="P-loop containing nucleoside triphosphate hydrolases"/>
    <property type="match status" value="1"/>
</dbReference>
<gene>
    <name evidence="2" type="ORF">ACH49Z_17935</name>
</gene>
<protein>
    <submittedName>
        <fullName evidence="2">NACHT domain-containing protein</fullName>
    </submittedName>
</protein>
<feature type="domain" description="NACHT" evidence="1">
    <location>
        <begin position="195"/>
        <end position="362"/>
    </location>
</feature>
<keyword evidence="3" id="KW-1185">Reference proteome</keyword>
<reference evidence="2 3" key="1">
    <citation type="submission" date="2024-10" db="EMBL/GenBank/DDBJ databases">
        <title>The Natural Products Discovery Center: Release of the First 8490 Sequenced Strains for Exploring Actinobacteria Biosynthetic Diversity.</title>
        <authorList>
            <person name="Kalkreuter E."/>
            <person name="Kautsar S.A."/>
            <person name="Yang D."/>
            <person name="Bader C.D."/>
            <person name="Teijaro C.N."/>
            <person name="Fluegel L."/>
            <person name="Davis C.M."/>
            <person name="Simpson J.R."/>
            <person name="Lauterbach L."/>
            <person name="Steele A.D."/>
            <person name="Gui C."/>
            <person name="Meng S."/>
            <person name="Li G."/>
            <person name="Viehrig K."/>
            <person name="Ye F."/>
            <person name="Su P."/>
            <person name="Kiefer A.F."/>
            <person name="Nichols A."/>
            <person name="Cepeda A.J."/>
            <person name="Yan W."/>
            <person name="Fan B."/>
            <person name="Jiang Y."/>
            <person name="Adhikari A."/>
            <person name="Zheng C.-J."/>
            <person name="Schuster L."/>
            <person name="Cowan T.M."/>
            <person name="Smanski M.J."/>
            <person name="Chevrette M.G."/>
            <person name="De Carvalho L.P.S."/>
            <person name="Shen B."/>
        </authorList>
    </citation>
    <scope>NUCLEOTIDE SEQUENCE [LARGE SCALE GENOMIC DNA]</scope>
    <source>
        <strain evidence="2 3">NPDC019377</strain>
    </source>
</reference>
<evidence type="ECO:0000313" key="3">
    <source>
        <dbReference type="Proteomes" id="UP001611494"/>
    </source>
</evidence>
<accession>A0ABW7VZR1</accession>
<comment type="caution">
    <text evidence="2">The sequence shown here is derived from an EMBL/GenBank/DDBJ whole genome shotgun (WGS) entry which is preliminary data.</text>
</comment>
<evidence type="ECO:0000259" key="1">
    <source>
        <dbReference type="Pfam" id="PF05729"/>
    </source>
</evidence>